<protein>
    <submittedName>
        <fullName evidence="2">Uncharacterized protein</fullName>
    </submittedName>
</protein>
<dbReference type="AlphaFoldDB" id="A0AAE5S280"/>
<evidence type="ECO:0000256" key="1">
    <source>
        <dbReference type="SAM" id="MobiDB-lite"/>
    </source>
</evidence>
<gene>
    <name evidence="2" type="ORF">CPJ18_02425</name>
</gene>
<dbReference type="EMBL" id="NXEJ01000001">
    <property type="protein sequence ID" value="POO54373.1"/>
    <property type="molecule type" value="Genomic_DNA"/>
</dbReference>
<dbReference type="RefSeq" id="WP_103656842.1">
    <property type="nucleotide sequence ID" value="NZ_NXEJ01000001.1"/>
</dbReference>
<organism evidence="2 3">
    <name type="scientific">Agrobacterium rosae</name>
    <dbReference type="NCBI Taxonomy" id="1972867"/>
    <lineage>
        <taxon>Bacteria</taxon>
        <taxon>Pseudomonadati</taxon>
        <taxon>Pseudomonadota</taxon>
        <taxon>Alphaproteobacteria</taxon>
        <taxon>Hyphomicrobiales</taxon>
        <taxon>Rhizobiaceae</taxon>
        <taxon>Rhizobium/Agrobacterium group</taxon>
        <taxon>Agrobacterium</taxon>
    </lineage>
</organism>
<sequence>MGVPLPKSKATRTSGNGGVAENVSVYNDGDHLTLDFTLVGDQRDQSFRVAIHPDDFLQIAHQMHRANKKAFLAGFAKAILEQDYR</sequence>
<evidence type="ECO:0000313" key="2">
    <source>
        <dbReference type="EMBL" id="POO54373.1"/>
    </source>
</evidence>
<evidence type="ECO:0000313" key="3">
    <source>
        <dbReference type="Proteomes" id="UP000237447"/>
    </source>
</evidence>
<proteinExistence type="predicted"/>
<reference evidence="2 3" key="1">
    <citation type="journal article" date="2018" name="Syst. Appl. Microbiol.">
        <title>Agrobacterium rosae sp. nov., isolated from galls on different agricultural crops.</title>
        <authorList>
            <person name="Kuzmanovic N."/>
            <person name="Pulawska J."/>
            <person name="Smalla K."/>
            <person name="Nesme X."/>
        </authorList>
    </citation>
    <scope>NUCLEOTIDE SEQUENCE [LARGE SCALE GENOMIC DNA]</scope>
    <source>
        <strain evidence="2 3">NCPPB 1650</strain>
    </source>
</reference>
<feature type="region of interest" description="Disordered" evidence="1">
    <location>
        <begin position="1"/>
        <end position="22"/>
    </location>
</feature>
<comment type="caution">
    <text evidence="2">The sequence shown here is derived from an EMBL/GenBank/DDBJ whole genome shotgun (WGS) entry which is preliminary data.</text>
</comment>
<accession>A0AAE5S280</accession>
<dbReference type="Proteomes" id="UP000237447">
    <property type="component" value="Unassembled WGS sequence"/>
</dbReference>
<dbReference type="GeneID" id="86878228"/>
<name>A0AAE5S280_9HYPH</name>